<evidence type="ECO:0000313" key="1">
    <source>
        <dbReference type="EMBL" id="KAI3708107.1"/>
    </source>
</evidence>
<name>A0ACB9AD88_CICIN</name>
<accession>A0ACB9AD88</accession>
<keyword evidence="2" id="KW-1185">Reference proteome</keyword>
<protein>
    <submittedName>
        <fullName evidence="1">Uncharacterized protein</fullName>
    </submittedName>
</protein>
<gene>
    <name evidence="1" type="ORF">L2E82_37172</name>
</gene>
<sequence>MKQTQAHDDDILREQIGLHGTNNWAIIASKCESKTTRKEVGHEKKICSYELNPEADIPKEKFMRVPDEWVAPESKPYTSGENLQHWLTDEKGRDQYVIRAGSDTEVLWNDARQVKADHVYKRPVI</sequence>
<reference evidence="1 2" key="2">
    <citation type="journal article" date="2022" name="Mol. Ecol. Resour.">
        <title>The genomes of chicory, endive, great burdock and yacon provide insights into Asteraceae paleo-polyploidization history and plant inulin production.</title>
        <authorList>
            <person name="Fan W."/>
            <person name="Wang S."/>
            <person name="Wang H."/>
            <person name="Wang A."/>
            <person name="Jiang F."/>
            <person name="Liu H."/>
            <person name="Zhao H."/>
            <person name="Xu D."/>
            <person name="Zhang Y."/>
        </authorList>
    </citation>
    <scope>NUCLEOTIDE SEQUENCE [LARGE SCALE GENOMIC DNA]</scope>
    <source>
        <strain evidence="2">cv. Punajuju</strain>
        <tissue evidence="1">Leaves</tissue>
    </source>
</reference>
<evidence type="ECO:0000313" key="2">
    <source>
        <dbReference type="Proteomes" id="UP001055811"/>
    </source>
</evidence>
<organism evidence="1 2">
    <name type="scientific">Cichorium intybus</name>
    <name type="common">Chicory</name>
    <dbReference type="NCBI Taxonomy" id="13427"/>
    <lineage>
        <taxon>Eukaryota</taxon>
        <taxon>Viridiplantae</taxon>
        <taxon>Streptophyta</taxon>
        <taxon>Embryophyta</taxon>
        <taxon>Tracheophyta</taxon>
        <taxon>Spermatophyta</taxon>
        <taxon>Magnoliopsida</taxon>
        <taxon>eudicotyledons</taxon>
        <taxon>Gunneridae</taxon>
        <taxon>Pentapetalae</taxon>
        <taxon>asterids</taxon>
        <taxon>campanulids</taxon>
        <taxon>Asterales</taxon>
        <taxon>Asteraceae</taxon>
        <taxon>Cichorioideae</taxon>
        <taxon>Cichorieae</taxon>
        <taxon>Cichoriinae</taxon>
        <taxon>Cichorium</taxon>
    </lineage>
</organism>
<dbReference type="EMBL" id="CM042015">
    <property type="protein sequence ID" value="KAI3708107.1"/>
    <property type="molecule type" value="Genomic_DNA"/>
</dbReference>
<dbReference type="Proteomes" id="UP001055811">
    <property type="component" value="Linkage Group LG07"/>
</dbReference>
<proteinExistence type="predicted"/>
<reference evidence="2" key="1">
    <citation type="journal article" date="2022" name="Mol. Ecol. Resour.">
        <title>The genomes of chicory, endive, great burdock and yacon provide insights into Asteraceae palaeo-polyploidization history and plant inulin production.</title>
        <authorList>
            <person name="Fan W."/>
            <person name="Wang S."/>
            <person name="Wang H."/>
            <person name="Wang A."/>
            <person name="Jiang F."/>
            <person name="Liu H."/>
            <person name="Zhao H."/>
            <person name="Xu D."/>
            <person name="Zhang Y."/>
        </authorList>
    </citation>
    <scope>NUCLEOTIDE SEQUENCE [LARGE SCALE GENOMIC DNA]</scope>
    <source>
        <strain evidence="2">cv. Punajuju</strain>
    </source>
</reference>
<comment type="caution">
    <text evidence="1">The sequence shown here is derived from an EMBL/GenBank/DDBJ whole genome shotgun (WGS) entry which is preliminary data.</text>
</comment>